<name>A0ABP1S7K0_9HEXA</name>
<keyword evidence="1" id="KW-1133">Transmembrane helix</keyword>
<evidence type="ECO:0000313" key="2">
    <source>
        <dbReference type="EMBL" id="CAL8146033.1"/>
    </source>
</evidence>
<feature type="transmembrane region" description="Helical" evidence="1">
    <location>
        <begin position="51"/>
        <end position="76"/>
    </location>
</feature>
<accession>A0ABP1S7K0</accession>
<proteinExistence type="predicted"/>
<dbReference type="Proteomes" id="UP001642540">
    <property type="component" value="Unassembled WGS sequence"/>
</dbReference>
<protein>
    <submittedName>
        <fullName evidence="2">Uncharacterized protein</fullName>
    </submittedName>
</protein>
<sequence length="213" mass="24123">MEIKFQLRLQTILSWIHWVEKMERETMLQVLVGLLMTPFLISSLWSLSLTLIWHLIWLGVEAGLLLFLVGMGYYFLMKMCGAALNPKGNGRRRCSVGDVLLSILFQCGLRIPASIWGVFTAYFEIGMGAEEKNHKLALEFGEPEASIDEEQFWSENDSLSLVLPDAQVPAEGPLHHNPQCNLLNEGDSDSDSSLIHKILFEQMLNGRFTPNKK</sequence>
<evidence type="ECO:0000313" key="3">
    <source>
        <dbReference type="Proteomes" id="UP001642540"/>
    </source>
</evidence>
<keyword evidence="1" id="KW-0812">Transmembrane</keyword>
<reference evidence="2 3" key="1">
    <citation type="submission" date="2024-08" db="EMBL/GenBank/DDBJ databases">
        <authorList>
            <person name="Cucini C."/>
            <person name="Frati F."/>
        </authorList>
    </citation>
    <scope>NUCLEOTIDE SEQUENCE [LARGE SCALE GENOMIC DNA]</scope>
</reference>
<dbReference type="EMBL" id="CAXLJM020000164">
    <property type="protein sequence ID" value="CAL8146033.1"/>
    <property type="molecule type" value="Genomic_DNA"/>
</dbReference>
<comment type="caution">
    <text evidence="2">The sequence shown here is derived from an EMBL/GenBank/DDBJ whole genome shotgun (WGS) entry which is preliminary data.</text>
</comment>
<feature type="transmembrane region" description="Helical" evidence="1">
    <location>
        <begin position="26"/>
        <end position="45"/>
    </location>
</feature>
<organism evidence="2 3">
    <name type="scientific">Orchesella dallaii</name>
    <dbReference type="NCBI Taxonomy" id="48710"/>
    <lineage>
        <taxon>Eukaryota</taxon>
        <taxon>Metazoa</taxon>
        <taxon>Ecdysozoa</taxon>
        <taxon>Arthropoda</taxon>
        <taxon>Hexapoda</taxon>
        <taxon>Collembola</taxon>
        <taxon>Entomobryomorpha</taxon>
        <taxon>Entomobryoidea</taxon>
        <taxon>Orchesellidae</taxon>
        <taxon>Orchesellinae</taxon>
        <taxon>Orchesella</taxon>
    </lineage>
</organism>
<keyword evidence="3" id="KW-1185">Reference proteome</keyword>
<keyword evidence="1" id="KW-0472">Membrane</keyword>
<evidence type="ECO:0000256" key="1">
    <source>
        <dbReference type="SAM" id="Phobius"/>
    </source>
</evidence>
<gene>
    <name evidence="2" type="ORF">ODALV1_LOCUS30681</name>
</gene>